<evidence type="ECO:0000313" key="3">
    <source>
        <dbReference type="Proteomes" id="UP000604001"/>
    </source>
</evidence>
<accession>A0ABR6U4V0</accession>
<dbReference type="InterPro" id="IPR019278">
    <property type="entry name" value="DICT_dom"/>
</dbReference>
<proteinExistence type="predicted"/>
<organism evidence="2 3">
    <name type="scientific">Nocardioides deserti</name>
    <dbReference type="NCBI Taxonomy" id="1588644"/>
    <lineage>
        <taxon>Bacteria</taxon>
        <taxon>Bacillati</taxon>
        <taxon>Actinomycetota</taxon>
        <taxon>Actinomycetes</taxon>
        <taxon>Propionibacteriales</taxon>
        <taxon>Nocardioidaceae</taxon>
        <taxon>Nocardioides</taxon>
    </lineage>
</organism>
<comment type="caution">
    <text evidence="2">The sequence shown here is derived from an EMBL/GenBank/DDBJ whole genome shotgun (WGS) entry which is preliminary data.</text>
</comment>
<keyword evidence="3" id="KW-1185">Reference proteome</keyword>
<dbReference type="RefSeq" id="WP_186344149.1">
    <property type="nucleotide sequence ID" value="NZ_BMMR01000001.1"/>
</dbReference>
<feature type="domain" description="DICT" evidence="1">
    <location>
        <begin position="31"/>
        <end position="135"/>
    </location>
</feature>
<dbReference type="EMBL" id="JACMYC010000001">
    <property type="protein sequence ID" value="MBC2958856.1"/>
    <property type="molecule type" value="Genomic_DNA"/>
</dbReference>
<evidence type="ECO:0000313" key="2">
    <source>
        <dbReference type="EMBL" id="MBC2958856.1"/>
    </source>
</evidence>
<reference evidence="2 3" key="1">
    <citation type="submission" date="2020-08" db="EMBL/GenBank/DDBJ databases">
        <title>novel species in genus Nocardioides.</title>
        <authorList>
            <person name="Zhang G."/>
        </authorList>
    </citation>
    <scope>NUCLEOTIDE SEQUENCE [LARGE SCALE GENOMIC DNA]</scope>
    <source>
        <strain evidence="2 3">SC8A-24</strain>
    </source>
</reference>
<gene>
    <name evidence="2" type="ORF">H7344_00940</name>
</gene>
<protein>
    <recommendedName>
        <fullName evidence="1">DICT domain-containing protein</fullName>
    </recommendedName>
</protein>
<sequence>MTAEDTVSDQGRAGDPDSVYIAVRRAFPVLGSVRVRKRALSAVSHALEQEIAGRVREPVLFGGFQTDRFLAPALSRWEQLAEVARACVVFADPGGRTVATDGVELVTIDHAAPLREEWVVVCDDDAFACVLSAWEIPGLELDDDGDRIFDLVWSVEPEPTRVAARTCARLAQQAGTPGADRLVHELAAEPVARANVRTTWQVATRVLAYLGGAPGEGAALRHPWPT</sequence>
<dbReference type="Pfam" id="PF10069">
    <property type="entry name" value="DICT"/>
    <property type="match status" value="1"/>
</dbReference>
<dbReference type="Proteomes" id="UP000604001">
    <property type="component" value="Unassembled WGS sequence"/>
</dbReference>
<name>A0ABR6U4V0_9ACTN</name>
<evidence type="ECO:0000259" key="1">
    <source>
        <dbReference type="Pfam" id="PF10069"/>
    </source>
</evidence>